<dbReference type="EMBL" id="SMBX01000007">
    <property type="protein sequence ID" value="TCU95977.1"/>
    <property type="molecule type" value="Genomic_DNA"/>
</dbReference>
<keyword evidence="1" id="KW-1003">Cell membrane</keyword>
<dbReference type="InterPro" id="IPR030872">
    <property type="entry name" value="Cardiolipin_synth_ClsB"/>
</dbReference>
<keyword evidence="4" id="KW-1185">Reference proteome</keyword>
<dbReference type="GO" id="GO:0005886">
    <property type="term" value="C:plasma membrane"/>
    <property type="evidence" value="ECO:0007669"/>
    <property type="project" value="UniProtKB-SubCell"/>
</dbReference>
<comment type="subcellular location">
    <subcellularLocation>
        <location evidence="1">Cell membrane</location>
        <topology evidence="1">Peripheral membrane protein</topology>
    </subcellularLocation>
</comment>
<dbReference type="InterPro" id="IPR001736">
    <property type="entry name" value="PLipase_D/transphosphatidylase"/>
</dbReference>
<dbReference type="SUPFAM" id="SSF56024">
    <property type="entry name" value="Phospholipase D/nuclease"/>
    <property type="match status" value="2"/>
</dbReference>
<feature type="active site" evidence="1">
    <location>
        <position position="332"/>
    </location>
</feature>
<name>A0A4R3UYS9_9BURK</name>
<feature type="active site" evidence="1">
    <location>
        <position position="129"/>
    </location>
</feature>
<dbReference type="Pfam" id="PF13091">
    <property type="entry name" value="PLDc_2"/>
    <property type="match status" value="2"/>
</dbReference>
<dbReference type="NCBIfam" id="NF008427">
    <property type="entry name" value="PRK11263.1"/>
    <property type="match status" value="1"/>
</dbReference>
<keyword evidence="1" id="KW-1208">Phospholipid metabolism</keyword>
<dbReference type="CDD" id="cd09159">
    <property type="entry name" value="PLDc_ybhO_like_2"/>
    <property type="match status" value="1"/>
</dbReference>
<dbReference type="SMART" id="SM00155">
    <property type="entry name" value="PLDc"/>
    <property type="match status" value="2"/>
</dbReference>
<keyword evidence="1" id="KW-0472">Membrane</keyword>
<comment type="caution">
    <text evidence="3">The sequence shown here is derived from an EMBL/GenBank/DDBJ whole genome shotgun (WGS) entry which is preliminary data.</text>
</comment>
<dbReference type="PANTHER" id="PTHR21248">
    <property type="entry name" value="CARDIOLIPIN SYNTHASE"/>
    <property type="match status" value="1"/>
</dbReference>
<feature type="active site" evidence="1">
    <location>
        <position position="334"/>
    </location>
</feature>
<dbReference type="CDD" id="cd09110">
    <property type="entry name" value="PLDc_CLS_1"/>
    <property type="match status" value="1"/>
</dbReference>
<dbReference type="PROSITE" id="PS50035">
    <property type="entry name" value="PLD"/>
    <property type="match status" value="2"/>
</dbReference>
<comment type="function">
    <text evidence="1">Catalyzes the phosphatidyl group transfer from one phosphatidylglycerol molecule to another to form cardiolipin (CL) (diphosphatidylglycerol) and glycerol.</text>
</comment>
<dbReference type="PANTHER" id="PTHR21248:SF22">
    <property type="entry name" value="PHOSPHOLIPASE D"/>
    <property type="match status" value="1"/>
</dbReference>
<sequence length="425" mass="49183">MPAKEFFLPVWRDGNRIDLLHNGIAYFPALLDAIDRAERTVHLETYIFNLDRTGEAFMAGLIRARQRGVRVRVVIDGFGSSAHAEDIHRRLMEAGVACRVYRPEPSGIRNWRIDPRRLRRLHRKVAVIDQREAYVGGINILDDFEDVPDDGDGPRPRFDFAVRVRGPLVFDIVRSQDRLWLRMSWRKLWRGDKAVSAKGYRRKGWNETYARVSEWWGKRGKHMLKSYPVYEPGCRAIFLLRDNLRFRQSIETAYMRALEHARSDALIANAYFFPGRRLRQVLAQAAARGVRVRLLLQGRSEYPMQYRACRYMYRKLLGRGIEIHEYMASYLHAKAAVIDNYATVGSSNLDPFSLLLAREANVFMDDPAFAQELRAILEKEMASSARQVTPDDLQKRSWLGQLIDALSYVMLRIGVALTGRASEYD</sequence>
<proteinExistence type="inferred from homology"/>
<feature type="active site" evidence="1">
    <location>
        <position position="124"/>
    </location>
</feature>
<dbReference type="InterPro" id="IPR025202">
    <property type="entry name" value="PLD-like_dom"/>
</dbReference>
<evidence type="ECO:0000313" key="3">
    <source>
        <dbReference type="EMBL" id="TCU95977.1"/>
    </source>
</evidence>
<keyword evidence="1" id="KW-0594">Phospholipid biosynthesis</keyword>
<dbReference type="HAMAP" id="MF_01917">
    <property type="entry name" value="Cardiolipin_synth_ClsB"/>
    <property type="match status" value="1"/>
</dbReference>
<dbReference type="EC" id="2.7.8.-" evidence="1"/>
<evidence type="ECO:0000313" key="4">
    <source>
        <dbReference type="Proteomes" id="UP000294692"/>
    </source>
</evidence>
<reference evidence="3 4" key="1">
    <citation type="submission" date="2019-03" db="EMBL/GenBank/DDBJ databases">
        <title>Genomic Encyclopedia of Type Strains, Phase IV (KMG-IV): sequencing the most valuable type-strain genomes for metagenomic binning, comparative biology and taxonomic classification.</title>
        <authorList>
            <person name="Goeker M."/>
        </authorList>
    </citation>
    <scope>NUCLEOTIDE SEQUENCE [LARGE SCALE GENOMIC DNA]</scope>
    <source>
        <strain evidence="3 4">DSM 100048</strain>
    </source>
</reference>
<evidence type="ECO:0000259" key="2">
    <source>
        <dbReference type="PROSITE" id="PS50035"/>
    </source>
</evidence>
<feature type="domain" description="PLD phosphodiesterase" evidence="2">
    <location>
        <begin position="117"/>
        <end position="144"/>
    </location>
</feature>
<dbReference type="AlphaFoldDB" id="A0A4R3UYS9"/>
<evidence type="ECO:0000256" key="1">
    <source>
        <dbReference type="HAMAP-Rule" id="MF_01917"/>
    </source>
</evidence>
<feature type="active site" evidence="1">
    <location>
        <position position="122"/>
    </location>
</feature>
<keyword evidence="1" id="KW-0444">Lipid biosynthesis</keyword>
<organism evidence="3 4">
    <name type="scientific">Paracandidimonas soli</name>
    <dbReference type="NCBI Taxonomy" id="1917182"/>
    <lineage>
        <taxon>Bacteria</taxon>
        <taxon>Pseudomonadati</taxon>
        <taxon>Pseudomonadota</taxon>
        <taxon>Betaproteobacteria</taxon>
        <taxon>Burkholderiales</taxon>
        <taxon>Alcaligenaceae</taxon>
        <taxon>Paracandidimonas</taxon>
    </lineage>
</organism>
<dbReference type="RefSeq" id="WP_132477466.1">
    <property type="nucleotide sequence ID" value="NZ_JBHRVM010000001.1"/>
</dbReference>
<dbReference type="GO" id="GO:0032049">
    <property type="term" value="P:cardiolipin biosynthetic process"/>
    <property type="evidence" value="ECO:0007669"/>
    <property type="project" value="InterPro"/>
</dbReference>
<dbReference type="OrthoDB" id="9762009at2"/>
<comment type="catalytic activity">
    <reaction evidence="1">
        <text>2 a 1,2-diacyl-sn-glycero-3-phospho-(1'-sn-glycerol) = a cardiolipin + glycerol</text>
        <dbReference type="Rhea" id="RHEA:31451"/>
        <dbReference type="ChEBI" id="CHEBI:17754"/>
        <dbReference type="ChEBI" id="CHEBI:62237"/>
        <dbReference type="ChEBI" id="CHEBI:64716"/>
    </reaction>
</comment>
<dbReference type="Gene3D" id="3.30.870.10">
    <property type="entry name" value="Endonuclease Chain A"/>
    <property type="match status" value="2"/>
</dbReference>
<comment type="similarity">
    <text evidence="1">Belongs to the phospholipase D family. Cardiolipin synthase subfamily. ClsB sub-subfamily.</text>
</comment>
<dbReference type="Proteomes" id="UP000294692">
    <property type="component" value="Unassembled WGS sequence"/>
</dbReference>
<feature type="active site" evidence="1">
    <location>
        <position position="339"/>
    </location>
</feature>
<keyword evidence="1" id="KW-0808">Transferase</keyword>
<protein>
    <recommendedName>
        <fullName evidence="1">Cardiolipin synthase B</fullName>
        <shortName evidence="1">CL synthase</shortName>
        <ecNumber evidence="1">2.7.8.-</ecNumber>
    </recommendedName>
</protein>
<dbReference type="GO" id="GO:0008808">
    <property type="term" value="F:cardiolipin synthase activity"/>
    <property type="evidence" value="ECO:0007669"/>
    <property type="project" value="InterPro"/>
</dbReference>
<keyword evidence="1" id="KW-0443">Lipid metabolism</keyword>
<gene>
    <name evidence="1" type="primary">clsB</name>
    <name evidence="3" type="ORF">EV686_10735</name>
</gene>
<feature type="domain" description="PLD phosphodiesterase" evidence="2">
    <location>
        <begin position="327"/>
        <end position="353"/>
    </location>
</feature>
<accession>A0A4R3UYS9</accession>